<dbReference type="AlphaFoldDB" id="A0A9D2M6B4"/>
<dbReference type="Proteomes" id="UP000886803">
    <property type="component" value="Unassembled WGS sequence"/>
</dbReference>
<keyword evidence="1" id="KW-0812">Transmembrane</keyword>
<evidence type="ECO:0000313" key="3">
    <source>
        <dbReference type="Proteomes" id="UP000886803"/>
    </source>
</evidence>
<feature type="transmembrane region" description="Helical" evidence="1">
    <location>
        <begin position="84"/>
        <end position="106"/>
    </location>
</feature>
<feature type="transmembrane region" description="Helical" evidence="1">
    <location>
        <begin position="56"/>
        <end position="77"/>
    </location>
</feature>
<feature type="non-terminal residue" evidence="2">
    <location>
        <position position="1"/>
    </location>
</feature>
<name>A0A9D2M6B4_9FIRM</name>
<dbReference type="EMBL" id="DWYG01000115">
    <property type="protein sequence ID" value="HJB42210.1"/>
    <property type="molecule type" value="Genomic_DNA"/>
</dbReference>
<protein>
    <submittedName>
        <fullName evidence="2">Uncharacterized protein</fullName>
    </submittedName>
</protein>
<sequence length="173" mass="18228">KLAISAGVAVAIAAASCLPHLIQVLRDYGLPAVFAPAMSIAEFESLPAFVTLSDVLLFWFLCRVAACLCMGTITLTLGRIFGNLLPALFVSAVGYCLPALLSLSGMEGGIEWLGFWPLFHAAALLTTQGYGGPEGLPYNYGWIAVLLLAVALLAAGALGGYLRDRYEARGFTV</sequence>
<keyword evidence="1" id="KW-1133">Transmembrane helix</keyword>
<organism evidence="2 3">
    <name type="scientific">Candidatus Gemmiger avicola</name>
    <dbReference type="NCBI Taxonomy" id="2838605"/>
    <lineage>
        <taxon>Bacteria</taxon>
        <taxon>Bacillati</taxon>
        <taxon>Bacillota</taxon>
        <taxon>Clostridia</taxon>
        <taxon>Eubacteriales</taxon>
        <taxon>Gemmiger</taxon>
    </lineage>
</organism>
<reference evidence="2" key="2">
    <citation type="submission" date="2021-04" db="EMBL/GenBank/DDBJ databases">
        <authorList>
            <person name="Gilroy R."/>
        </authorList>
    </citation>
    <scope>NUCLEOTIDE SEQUENCE</scope>
    <source>
        <strain evidence="2">ChiBcec8-13705</strain>
    </source>
</reference>
<evidence type="ECO:0000256" key="1">
    <source>
        <dbReference type="SAM" id="Phobius"/>
    </source>
</evidence>
<keyword evidence="1" id="KW-0472">Membrane</keyword>
<proteinExistence type="predicted"/>
<evidence type="ECO:0000313" key="2">
    <source>
        <dbReference type="EMBL" id="HJB42210.1"/>
    </source>
</evidence>
<reference evidence="2" key="1">
    <citation type="journal article" date="2021" name="PeerJ">
        <title>Extensive microbial diversity within the chicken gut microbiome revealed by metagenomics and culture.</title>
        <authorList>
            <person name="Gilroy R."/>
            <person name="Ravi A."/>
            <person name="Getino M."/>
            <person name="Pursley I."/>
            <person name="Horton D.L."/>
            <person name="Alikhan N.F."/>
            <person name="Baker D."/>
            <person name="Gharbi K."/>
            <person name="Hall N."/>
            <person name="Watson M."/>
            <person name="Adriaenssens E.M."/>
            <person name="Foster-Nyarko E."/>
            <person name="Jarju S."/>
            <person name="Secka A."/>
            <person name="Antonio M."/>
            <person name="Oren A."/>
            <person name="Chaudhuri R.R."/>
            <person name="La Ragione R."/>
            <person name="Hildebrand F."/>
            <person name="Pallen M.J."/>
        </authorList>
    </citation>
    <scope>NUCLEOTIDE SEQUENCE</scope>
    <source>
        <strain evidence="2">ChiBcec8-13705</strain>
    </source>
</reference>
<feature type="transmembrane region" description="Helical" evidence="1">
    <location>
        <begin position="140"/>
        <end position="162"/>
    </location>
</feature>
<accession>A0A9D2M6B4</accession>
<gene>
    <name evidence="2" type="ORF">H9945_06895</name>
</gene>
<comment type="caution">
    <text evidence="2">The sequence shown here is derived from an EMBL/GenBank/DDBJ whole genome shotgun (WGS) entry which is preliminary data.</text>
</comment>